<protein>
    <recommendedName>
        <fullName evidence="4">Plastocyanin-like domain-containing protein</fullName>
    </recommendedName>
</protein>
<feature type="domain" description="Plastocyanin-like" evidence="4">
    <location>
        <begin position="43"/>
        <end position="91"/>
    </location>
</feature>
<dbReference type="Pfam" id="PF07731">
    <property type="entry name" value="Cu-oxidase_2"/>
    <property type="match status" value="1"/>
</dbReference>
<name>A0A1X7SEA3_AMPQE</name>
<dbReference type="GO" id="GO:0005507">
    <property type="term" value="F:copper ion binding"/>
    <property type="evidence" value="ECO:0007669"/>
    <property type="project" value="InterPro"/>
</dbReference>
<evidence type="ECO:0000259" key="4">
    <source>
        <dbReference type="Pfam" id="PF07731"/>
    </source>
</evidence>
<evidence type="ECO:0000256" key="2">
    <source>
        <dbReference type="ARBA" id="ARBA00023002"/>
    </source>
</evidence>
<accession>A0A1X7SEA3</accession>
<dbReference type="PROSITE" id="PS00080">
    <property type="entry name" value="MULTICOPPER_OXIDASE2"/>
    <property type="match status" value="1"/>
</dbReference>
<dbReference type="InParanoid" id="A0A1X7SEA3"/>
<dbReference type="PANTHER" id="PTHR11709:SF394">
    <property type="entry name" value="FI03373P-RELATED"/>
    <property type="match status" value="1"/>
</dbReference>
<dbReference type="SUPFAM" id="SSF49503">
    <property type="entry name" value="Cupredoxins"/>
    <property type="match status" value="1"/>
</dbReference>
<keyword evidence="2" id="KW-0560">Oxidoreductase</keyword>
<evidence type="ECO:0000256" key="3">
    <source>
        <dbReference type="ARBA" id="ARBA00023008"/>
    </source>
</evidence>
<dbReference type="InterPro" id="IPR045087">
    <property type="entry name" value="Cu-oxidase_fam"/>
</dbReference>
<dbReference type="InterPro" id="IPR002355">
    <property type="entry name" value="Cu_oxidase_Cu_BS"/>
</dbReference>
<evidence type="ECO:0000256" key="1">
    <source>
        <dbReference type="ARBA" id="ARBA00022723"/>
    </source>
</evidence>
<dbReference type="EnsemblMetazoa" id="Aqu2.1.00385_001">
    <property type="protein sequence ID" value="Aqu2.1.00385_001"/>
    <property type="gene ID" value="Aqu2.1.00385"/>
</dbReference>
<dbReference type="GO" id="GO:0016491">
    <property type="term" value="F:oxidoreductase activity"/>
    <property type="evidence" value="ECO:0007669"/>
    <property type="project" value="UniProtKB-KW"/>
</dbReference>
<dbReference type="OMA" id="NADIQCT"/>
<organism evidence="5">
    <name type="scientific">Amphimedon queenslandica</name>
    <name type="common">Sponge</name>
    <dbReference type="NCBI Taxonomy" id="400682"/>
    <lineage>
        <taxon>Eukaryota</taxon>
        <taxon>Metazoa</taxon>
        <taxon>Porifera</taxon>
        <taxon>Demospongiae</taxon>
        <taxon>Heteroscleromorpha</taxon>
        <taxon>Haplosclerida</taxon>
        <taxon>Niphatidae</taxon>
        <taxon>Amphimedon</taxon>
    </lineage>
</organism>
<sequence>MNSVAIAVHNDVNCGGKDLCTNPSWEPGRDYSTRTGVTGRVSSTAPLKDTLLIPAGGYAVVYFKTDNPGWWFLHCHIEVHQLEGMGVIINEEGFKHRHLEECINVAISHSQ</sequence>
<reference evidence="5" key="1">
    <citation type="submission" date="2017-05" db="UniProtKB">
        <authorList>
            <consortium name="EnsemblMetazoa"/>
        </authorList>
    </citation>
    <scope>IDENTIFICATION</scope>
</reference>
<dbReference type="InterPro" id="IPR033138">
    <property type="entry name" value="Cu_oxidase_CS"/>
</dbReference>
<dbReference type="InterPro" id="IPR011706">
    <property type="entry name" value="Cu-oxidase_C"/>
</dbReference>
<dbReference type="AlphaFoldDB" id="A0A1X7SEA3"/>
<dbReference type="PROSITE" id="PS00079">
    <property type="entry name" value="MULTICOPPER_OXIDASE1"/>
    <property type="match status" value="1"/>
</dbReference>
<keyword evidence="3" id="KW-0186">Copper</keyword>
<dbReference type="InterPro" id="IPR008972">
    <property type="entry name" value="Cupredoxin"/>
</dbReference>
<proteinExistence type="predicted"/>
<dbReference type="Gene3D" id="2.60.40.420">
    <property type="entry name" value="Cupredoxins - blue copper proteins"/>
    <property type="match status" value="1"/>
</dbReference>
<evidence type="ECO:0000313" key="5">
    <source>
        <dbReference type="EnsemblMetazoa" id="Aqu2.1.00385_001"/>
    </source>
</evidence>
<keyword evidence="1" id="KW-0479">Metal-binding</keyword>
<dbReference type="eggNOG" id="KOG1263">
    <property type="taxonomic scope" value="Eukaryota"/>
</dbReference>
<dbReference type="GO" id="GO:0005886">
    <property type="term" value="C:plasma membrane"/>
    <property type="evidence" value="ECO:0007669"/>
    <property type="project" value="TreeGrafter"/>
</dbReference>
<dbReference type="GO" id="GO:0006826">
    <property type="term" value="P:iron ion transport"/>
    <property type="evidence" value="ECO:0007669"/>
    <property type="project" value="TreeGrafter"/>
</dbReference>
<dbReference type="PANTHER" id="PTHR11709">
    <property type="entry name" value="MULTI-COPPER OXIDASE"/>
    <property type="match status" value="1"/>
</dbReference>